<evidence type="ECO:0000259" key="14">
    <source>
        <dbReference type="Pfam" id="PF04565"/>
    </source>
</evidence>
<proteinExistence type="inferred from homology"/>
<evidence type="ECO:0000256" key="2">
    <source>
        <dbReference type="ARBA" id="ARBA00006835"/>
    </source>
</evidence>
<dbReference type="PANTHER" id="PTHR20856">
    <property type="entry name" value="DNA-DIRECTED RNA POLYMERASE I SUBUNIT 2"/>
    <property type="match status" value="1"/>
</dbReference>
<keyword evidence="4 9" id="KW-0808">Transferase</keyword>
<evidence type="ECO:0000256" key="8">
    <source>
        <dbReference type="ARBA" id="ARBA00048552"/>
    </source>
</evidence>
<evidence type="ECO:0000259" key="13">
    <source>
        <dbReference type="Pfam" id="PF04561"/>
    </source>
</evidence>
<protein>
    <recommendedName>
        <fullName evidence="9">DNA-directed RNA polymerase subunit beta</fullName>
        <ecNumber evidence="9">2.7.7.6</ecNumber>
    </recommendedName>
    <alternativeName>
        <fullName evidence="9">PEP</fullName>
    </alternativeName>
    <alternativeName>
        <fullName evidence="9">Plastid-encoded RNA polymerase subunit beta</fullName>
        <shortName evidence="9">RNA polymerase subunit beta</shortName>
    </alternativeName>
</protein>
<evidence type="ECO:0000256" key="3">
    <source>
        <dbReference type="ARBA" id="ARBA00022478"/>
    </source>
</evidence>
<feature type="domain" description="RNA polymerase Rpb2" evidence="13">
    <location>
        <begin position="389"/>
        <end position="496"/>
    </location>
</feature>
<comment type="function">
    <text evidence="1 9 10">DNA-dependent RNA polymerase catalyzes the transcription of DNA into RNA using the four ribonucleoside triphosphates as substrates.</text>
</comment>
<dbReference type="Pfam" id="PF00562">
    <property type="entry name" value="RNA_pol_Rpb2_6"/>
    <property type="match status" value="1"/>
</dbReference>
<feature type="domain" description="RNA polymerase Rpb2" evidence="13">
    <location>
        <begin position="150"/>
        <end position="307"/>
    </location>
</feature>
<reference evidence="15" key="1">
    <citation type="journal article" date="2016" name="Genome Biol. Evol.">
        <title>Mitochondrion-to-Chloroplast DNA Transfers and Intragenomic Proliferation of Chloroplast Group II Introns in Gloeotilopsis Green Algae (Ulotrichales, Ulvophyceae).</title>
        <authorList>
            <person name="Turmel M."/>
            <person name="Otis C."/>
            <person name="Lemieux C."/>
        </authorList>
    </citation>
    <scope>NUCLEOTIDE SEQUENCE</scope>
</reference>
<dbReference type="InterPro" id="IPR037034">
    <property type="entry name" value="RNA_pol_Rpb2_2_sf"/>
</dbReference>
<comment type="catalytic activity">
    <reaction evidence="8 9 10">
        <text>RNA(n) + a ribonucleoside 5'-triphosphate = RNA(n+1) + diphosphate</text>
        <dbReference type="Rhea" id="RHEA:21248"/>
        <dbReference type="Rhea" id="RHEA-COMP:14527"/>
        <dbReference type="Rhea" id="RHEA-COMP:17342"/>
        <dbReference type="ChEBI" id="CHEBI:33019"/>
        <dbReference type="ChEBI" id="CHEBI:61557"/>
        <dbReference type="ChEBI" id="CHEBI:140395"/>
        <dbReference type="EC" id="2.7.7.6"/>
    </reaction>
</comment>
<feature type="domain" description="RNA polymerase Rpb2" evidence="12">
    <location>
        <begin position="2075"/>
        <end position="2149"/>
    </location>
</feature>
<evidence type="ECO:0000313" key="15">
    <source>
        <dbReference type="EMBL" id="AOC61446.1"/>
    </source>
</evidence>
<keyword evidence="6 9" id="KW-0804">Transcription</keyword>
<dbReference type="EC" id="2.7.7.6" evidence="9"/>
<keyword evidence="15" id="KW-0150">Chloroplast</keyword>
<dbReference type="InterPro" id="IPR015712">
    <property type="entry name" value="DNA-dir_RNA_pol_su2"/>
</dbReference>
<dbReference type="GO" id="GO:0000428">
    <property type="term" value="C:DNA-directed RNA polymerase complex"/>
    <property type="evidence" value="ECO:0007669"/>
    <property type="project" value="UniProtKB-KW"/>
</dbReference>
<keyword evidence="15" id="KW-0934">Plastid</keyword>
<dbReference type="InterPro" id="IPR007642">
    <property type="entry name" value="RNA_pol_Rpb2_2"/>
</dbReference>
<evidence type="ECO:0000256" key="7">
    <source>
        <dbReference type="ARBA" id="ARBA00026088"/>
    </source>
</evidence>
<dbReference type="InterPro" id="IPR007121">
    <property type="entry name" value="RNA_pol_bsu_CS"/>
</dbReference>
<dbReference type="InterPro" id="IPR014724">
    <property type="entry name" value="RNA_pol_RPB2_OB-fold"/>
</dbReference>
<sequence length="2171" mass="251250">MMQTQQKKNQFFTKINSISVFQKSVYLPLNRFKIPNFISIQLLSFQSFLKEGLILEFQKFNKIQNSNQTLQVFFYAEYYKLNRPKWTPKQAILKKKSYSCELYLPVQLSNSKSEKVKLQWVLFAHLPLMTKHGHFIVNGCPRVLMNQMVRSPGVYFKIIEKKDRETTYCADFIAQRGSWLRLEIDTKKGNIWAKLKKTPKIPVYVFLQALGLTLPLLSQNIDFAKWRYLMPLKQAKQSSKNLKKKIEVSLTNSISSKSLKAIFTNLKSKNKNEYLKTCQKYWQKLGNFYIKQEKYNFHQKLQESVKKGQKEIQHLTVKGLTPLKKPLRPAKPKRPLWIPKTVWKTYFHSLLALEKQIYLPDLKASNFKTKSQKTEAYQTVVGVATLQIQQPKFEETYSFKNVSQKTKLSYRAKPKIKKLNQERAQKFLFRKFQNSRTYDLSLLGRARLNQKLGLNIALSYTLLTAQDILSACLVLMDLLQGSRLSDDIDDLKNRQINPSGNLIQFQLATGLIRFEKIIREKLKKYQPNSVDFSNLFNLKPINQCFREFFGSSPLSQLMDQTNALAEITHKRRLSSLGPGGISRENAGMAIRGIHPTHYGRICPIETPEGQNAGLVNSFTIYSHLNSKGFIETPFYQTYKGFVFKENSPFLFSSDQEENKIFIPGDIKTSLFYFLPSNVQIPSRQMSEFQNVSRNSVHFTSMSPLQMISVATSLIPFLEHNDGNRALMGSNMQRQAVPTFRPSKPIVGTGLESRVIANIGYNLQAHQSGFVSYVDGQKIILYSKKLPGQQNLFSNVLVNLQNVKKNKKNNIASKNKLVNSQKLVQVLTARAKSEPASFSLLKELKLKKLPLVAENKTPRNLIFKKNLIQASKKSRYLQPSKSTFSAARREAAFLSQSIKLLQTQGFLKTFAVGVGVGAKQLQPRFQILSSKYNFQFYAKQNKQYSQQLFPLWPPCFATLEQSLRQNLTFKATSPQQSRESFLAQKELRQRKTRLRKTAFKNFLNSKSLYFFSNQFFLNDFFGQVKLLLFFYKNLNKLKVLQKKEKLFFSKYFFFFLNQFSHQKLLLIYCQNILGSFQKFSFISFSKKRQNFCNKHLLQTTKASWYTISSDFYSSIQKQQLWSQFWVLSKFRNQYFQINFKIKKIQKENLITNPGSTTRNTCNLAFLTQMSNLQVRSVIFKNLKNVNSYSNLSKISFANSKTNKIKSFSFFFWSLYFFEKQLRSNSTYFYLKSSFFSFSKQPSLYFVDFQKRFNQNQTQFEKQTAKKPLQKFLKIFFELSKKKQLKIFLTQNGLNFKLKSNPAFKAGLRQKIKPEKLKKFLFLKQNLIFEFLSFLPALPEELKQKATQNFDFYVLPASQKNQKLQQKKIQNLTKNFKKNLAFAKPCVQSNLIDYDVFNKLPRSKGAATNFAPKSQSMGAKVDQFQFFSFIPFKYSLSDYHRSNQDTYMIHRPLVQEGQWVEKGDTLVDSSASVQGELSIGQNLLIGYIPWEGYNFEDAVLISEKVVFSDFFTSLHIERYEVEVCDTEFGMEQITDQIPNKPANCNYLESNGLAKIGTWVEEGDILVGKIAPRGEKKLTPYENLLYAILDKEISKNRDTSLKVPKGVKGRVIHIEIVEANQKKKAKVAENFKPSSLLAKKLSVKAKTPTKLKKTFFAASEKKVFSNLSLENKSKKKFFNQTKSVFDNEKKKTTLRFAFPKQTLKVIENKNIKENAKTNYSEKTKKKAPIFFLFTIPKEKKITFFFQKLLNKEKRLFQKKRKIYKKIGEIKTLFLKKKLATTFLALNLNKKNAASQAFLPADFSFFNTFKNSKNQKLQTFKSSLPFFDADNLKQNFDQKALIKNNFQLLPLRLRLKQRKASLLLPPCFDKGPFGLRQNQREKNFQKKTFLTESLTLTGLKKVHVYLAVKRKLQIGDKIAGRHGNKGIISNILPRQDMPYLPDGTPLDIVLNPLGVPSRMNVGQIFECLLGLAGYYLKQNYKVQPFDEVYGCEASRSLVYSKLYEARIKTGQDWLFNPNFPGKVRLFDGRSGECFEQPVTVGVAYILKLIHLVDEKIHARSTGPYSLITQQPLRGRSKQGGQRVGEMEVWALEGFGVAYILQEILTLKSDDLKGRQQVLNSILTRKPFYAGIPESFKVLVRELQALCLDLSIYKNRKNQKAKIISTSIDINALQIL</sequence>
<dbReference type="Pfam" id="PF04565">
    <property type="entry name" value="RNA_pol_Rpb2_3"/>
    <property type="match status" value="1"/>
</dbReference>
<dbReference type="Gene3D" id="2.40.50.150">
    <property type="match status" value="1"/>
</dbReference>
<dbReference type="GO" id="GO:0009507">
    <property type="term" value="C:chloroplast"/>
    <property type="evidence" value="ECO:0007669"/>
    <property type="project" value="UniProtKB-SubCell"/>
</dbReference>
<evidence type="ECO:0000256" key="5">
    <source>
        <dbReference type="ARBA" id="ARBA00022695"/>
    </source>
</evidence>
<geneLocation type="chloroplast" evidence="15"/>
<evidence type="ECO:0000256" key="6">
    <source>
        <dbReference type="ARBA" id="ARBA00023163"/>
    </source>
</evidence>
<dbReference type="InterPro" id="IPR007645">
    <property type="entry name" value="RNA_pol_Rpb2_3"/>
</dbReference>
<dbReference type="GO" id="GO:0006351">
    <property type="term" value="P:DNA-templated transcription"/>
    <property type="evidence" value="ECO:0007669"/>
    <property type="project" value="UniProtKB-UniRule"/>
</dbReference>
<keyword evidence="3 9" id="KW-0240">DNA-directed RNA polymerase</keyword>
<gene>
    <name evidence="9 15" type="primary">rpoB</name>
</gene>
<evidence type="ECO:0000256" key="4">
    <source>
        <dbReference type="ARBA" id="ARBA00022679"/>
    </source>
</evidence>
<evidence type="ECO:0000259" key="12">
    <source>
        <dbReference type="Pfam" id="PF04560"/>
    </source>
</evidence>
<dbReference type="Gene3D" id="2.40.50.100">
    <property type="match status" value="2"/>
</dbReference>
<dbReference type="InterPro" id="IPR007120">
    <property type="entry name" value="DNA-dir_RNAP_su2_dom"/>
</dbReference>
<evidence type="ECO:0000256" key="1">
    <source>
        <dbReference type="ARBA" id="ARBA00004026"/>
    </source>
</evidence>
<dbReference type="EMBL" id="KX306821">
    <property type="protein sequence ID" value="AOC61446.1"/>
    <property type="molecule type" value="Genomic_DNA"/>
</dbReference>
<dbReference type="InterPro" id="IPR042107">
    <property type="entry name" value="DNA-dir_RNA_pol_bsu_ext_1_sf"/>
</dbReference>
<keyword evidence="5 9" id="KW-0548">Nucleotidyltransferase</keyword>
<feature type="domain" description="DNA-directed RNA polymerase subunit 2 hybrid-binding" evidence="11">
    <location>
        <begin position="1431"/>
        <end position="2073"/>
    </location>
</feature>
<dbReference type="InterPro" id="IPR037033">
    <property type="entry name" value="DNA-dir_RNAP_su2_hyb_sf"/>
</dbReference>
<evidence type="ECO:0000256" key="10">
    <source>
        <dbReference type="RuleBase" id="RU363031"/>
    </source>
</evidence>
<dbReference type="Gene3D" id="2.40.270.10">
    <property type="entry name" value="DNA-directed RNA polymerase, subunit 2, domain 6"/>
    <property type="match status" value="2"/>
</dbReference>
<dbReference type="GO" id="GO:0003899">
    <property type="term" value="F:DNA-directed RNA polymerase activity"/>
    <property type="evidence" value="ECO:0007669"/>
    <property type="project" value="UniProtKB-UniRule"/>
</dbReference>
<dbReference type="InterPro" id="IPR007641">
    <property type="entry name" value="RNA_pol_Rpb2_7"/>
</dbReference>
<dbReference type="GO" id="GO:0032549">
    <property type="term" value="F:ribonucleoside binding"/>
    <property type="evidence" value="ECO:0007669"/>
    <property type="project" value="InterPro"/>
</dbReference>
<feature type="domain" description="RNA polymerase Rpb2" evidence="14">
    <location>
        <begin position="556"/>
        <end position="623"/>
    </location>
</feature>
<evidence type="ECO:0000256" key="9">
    <source>
        <dbReference type="HAMAP-Rule" id="MF_01321"/>
    </source>
</evidence>
<comment type="subcellular location">
    <subcellularLocation>
        <location evidence="9">Plastid</location>
        <location evidence="9">Chloroplast</location>
    </subcellularLocation>
</comment>
<dbReference type="SUPFAM" id="SSF64484">
    <property type="entry name" value="beta and beta-prime subunits of DNA dependent RNA-polymerase"/>
    <property type="match status" value="2"/>
</dbReference>
<dbReference type="GO" id="GO:0003677">
    <property type="term" value="F:DNA binding"/>
    <property type="evidence" value="ECO:0007669"/>
    <property type="project" value="UniProtKB-UniRule"/>
</dbReference>
<dbReference type="PROSITE" id="PS01166">
    <property type="entry name" value="RNA_POL_BETA"/>
    <property type="match status" value="1"/>
</dbReference>
<dbReference type="Gene3D" id="3.90.1800.10">
    <property type="entry name" value="RNA polymerase alpha subunit dimerisation domain"/>
    <property type="match status" value="1"/>
</dbReference>
<dbReference type="Gene3D" id="3.90.1100.10">
    <property type="match status" value="2"/>
</dbReference>
<organism evidence="15">
    <name type="scientific">Rhexinema sarcinoideum</name>
    <dbReference type="NCBI Taxonomy" id="43261"/>
    <lineage>
        <taxon>Eukaryota</taxon>
        <taxon>Viridiplantae</taxon>
        <taxon>Chlorophyta</taxon>
        <taxon>core chlorophytes</taxon>
        <taxon>Ulvophyceae</taxon>
        <taxon>OUU clade</taxon>
        <taxon>Ulotrichales</taxon>
        <taxon>Helicodictyaceae</taxon>
        <taxon>Rhexinema</taxon>
    </lineage>
</organism>
<comment type="similarity">
    <text evidence="2 9 10">Belongs to the RNA polymerase beta chain family.</text>
</comment>
<accession>A0A1B2RYP3</accession>
<dbReference type="Pfam" id="PF04561">
    <property type="entry name" value="RNA_pol_Rpb2_2"/>
    <property type="match status" value="2"/>
</dbReference>
<dbReference type="Pfam" id="PF04560">
    <property type="entry name" value="RNA_pol_Rpb2_7"/>
    <property type="match status" value="1"/>
</dbReference>
<dbReference type="Gene3D" id="3.90.1110.10">
    <property type="entry name" value="RNA polymerase Rpb2, domain 2"/>
    <property type="match status" value="2"/>
</dbReference>
<dbReference type="HAMAP" id="MF_01321">
    <property type="entry name" value="RNApol_bact_RpoB"/>
    <property type="match status" value="1"/>
</dbReference>
<name>A0A1B2RYP3_9CHLO</name>
<comment type="subunit">
    <text evidence="7 9 10">In plastids the minimal PEP RNA polymerase catalytic core is composed of four subunits: alpha, beta, beta', and beta''. When a (nuclear-encoded) sigma factor is associated with the core the holoenzyme is formed, which can initiate transcription.</text>
</comment>
<dbReference type="Gene3D" id="2.30.150.10">
    <property type="entry name" value="DNA-directed RNA polymerase, beta subunit, external 1 domain"/>
    <property type="match status" value="1"/>
</dbReference>
<dbReference type="InterPro" id="IPR010243">
    <property type="entry name" value="RNA_pol_bsu_bac"/>
</dbReference>
<evidence type="ECO:0000259" key="11">
    <source>
        <dbReference type="Pfam" id="PF00562"/>
    </source>
</evidence>